<proteinExistence type="predicted"/>
<evidence type="ECO:0008006" key="4">
    <source>
        <dbReference type="Google" id="ProtNLM"/>
    </source>
</evidence>
<dbReference type="InterPro" id="IPR036280">
    <property type="entry name" value="Multihaem_cyt_sf"/>
</dbReference>
<protein>
    <recommendedName>
        <fullName evidence="4">Class III cytochrome C family protein</fullName>
    </recommendedName>
</protein>
<sequence>MDIVKKLGLWYTVLITIAVVGGVAAVVSLYRSGSASIPGWQAAFQPGPLSEKHRFLTGNCESCHTPTRGVEAAACIGCHSTAAADLGKQPTAFHADVQDCRGCHVEHAGAVRPTKMDHAALLRIGSHLKVGEWGHPSVPRQMVDDLKGFLGLPVSRLAEKNGLDCASCHSNREPHRDLFGRECGNCHETASWRIAGFLHPSPASKNCAQCHQAPPSHYMMHFQMMDKGITGQEHAQVNQCFLCHRTDSWNDIKGVGWFKHH</sequence>
<comment type="caution">
    <text evidence="2">The sequence shown here is derived from an EMBL/GenBank/DDBJ whole genome shotgun (WGS) entry which is preliminary data.</text>
</comment>
<evidence type="ECO:0000313" key="2">
    <source>
        <dbReference type="EMBL" id="MBB5055025.1"/>
    </source>
</evidence>
<evidence type="ECO:0000256" key="1">
    <source>
        <dbReference type="SAM" id="Phobius"/>
    </source>
</evidence>
<dbReference type="CDD" id="cd08168">
    <property type="entry name" value="Cytochrom_C3"/>
    <property type="match status" value="1"/>
</dbReference>
<keyword evidence="1" id="KW-1133">Transmembrane helix</keyword>
<feature type="transmembrane region" description="Helical" evidence="1">
    <location>
        <begin position="7"/>
        <end position="30"/>
    </location>
</feature>
<accession>A0A840N3V4</accession>
<name>A0A840N3V4_9BRAD</name>
<organism evidence="2 3">
    <name type="scientific">Afipia massiliensis</name>
    <dbReference type="NCBI Taxonomy" id="211460"/>
    <lineage>
        <taxon>Bacteria</taxon>
        <taxon>Pseudomonadati</taxon>
        <taxon>Pseudomonadota</taxon>
        <taxon>Alphaproteobacteria</taxon>
        <taxon>Hyphomicrobiales</taxon>
        <taxon>Nitrobacteraceae</taxon>
        <taxon>Afipia</taxon>
    </lineage>
</organism>
<evidence type="ECO:0000313" key="3">
    <source>
        <dbReference type="Proteomes" id="UP000521227"/>
    </source>
</evidence>
<keyword evidence="1" id="KW-0472">Membrane</keyword>
<keyword evidence="1" id="KW-0812">Transmembrane</keyword>
<dbReference type="EMBL" id="JACHIJ010000010">
    <property type="protein sequence ID" value="MBB5055025.1"/>
    <property type="molecule type" value="Genomic_DNA"/>
</dbReference>
<gene>
    <name evidence="2" type="ORF">HNQ36_005036</name>
</gene>
<dbReference type="Proteomes" id="UP000521227">
    <property type="component" value="Unassembled WGS sequence"/>
</dbReference>
<reference evidence="2 3" key="1">
    <citation type="submission" date="2020-08" db="EMBL/GenBank/DDBJ databases">
        <title>Genomic Encyclopedia of Type Strains, Phase IV (KMG-IV): sequencing the most valuable type-strain genomes for metagenomic binning, comparative biology and taxonomic classification.</title>
        <authorList>
            <person name="Goeker M."/>
        </authorList>
    </citation>
    <scope>NUCLEOTIDE SEQUENCE [LARGE SCALE GENOMIC DNA]</scope>
    <source>
        <strain evidence="2 3">DSM 17498</strain>
    </source>
</reference>
<dbReference type="AlphaFoldDB" id="A0A840N3V4"/>
<dbReference type="SUPFAM" id="SSF48695">
    <property type="entry name" value="Multiheme cytochromes"/>
    <property type="match status" value="1"/>
</dbReference>
<dbReference type="Gene3D" id="3.90.10.10">
    <property type="entry name" value="Cytochrome C3"/>
    <property type="match status" value="2"/>
</dbReference>